<evidence type="ECO:0000259" key="1">
    <source>
        <dbReference type="PROSITE" id="PS50887"/>
    </source>
</evidence>
<sequence>MENTTMESKSNDGKIGYAAMTEFTPSDILYMLKDLPDACCIFKVLTDPFGTVKDMLFLFANDKYGQLVGKTPAELVGSTYYSTVNNRDEDWIKYSYQAAILRQSSIMRTYNSSFDKWFEFWAVPVFQKGFCAFIIHDVTAAKKSEENITYRTNTNSLVIDCATAVSSAEFGKGLKKVLKILGQAINADRVYILPEGDAPFSDMHSWLNSTRNYNLPAKKAFEKYDFPEIWEKQLKDKNLVVINDTAVLLDEYGELYNDVLAGAVSRYIVVRLTDKDTRLGYLVADNYSNDLDLNITDLMETVAIFISAEMRNKALTDEMLYMGSHDSLTGLGNRHSLNQTLMLLTEMSTTVGICYSDINGLKAVNDEQGHEAGDKLIQHVAEIFGTVFKKKFCYRIGGDEFIVIMPEVDEDIFEAMVNKLKTKLKHVSVSLGHVWSEDSSNIKNSIRQADEAMYSSKSEYYRNHERRHNT</sequence>
<dbReference type="Pfam" id="PF00990">
    <property type="entry name" value="GGDEF"/>
    <property type="match status" value="1"/>
</dbReference>
<accession>E0S2R6</accession>
<dbReference type="STRING" id="515622.bpr_III007"/>
<feature type="domain" description="GGDEF" evidence="1">
    <location>
        <begin position="349"/>
        <end position="470"/>
    </location>
</feature>
<dbReference type="InterPro" id="IPR000160">
    <property type="entry name" value="GGDEF_dom"/>
</dbReference>
<dbReference type="Proteomes" id="UP000001299">
    <property type="component" value="Chromosome 2"/>
</dbReference>
<dbReference type="KEGG" id="bpb:bpr_III007"/>
<dbReference type="EMBL" id="CP001811">
    <property type="protein sequence ID" value="ADL35698.1"/>
    <property type="molecule type" value="Genomic_DNA"/>
</dbReference>
<keyword evidence="3" id="KW-1185">Reference proteome</keyword>
<protein>
    <submittedName>
        <fullName evidence="2">GGDEF/GAF domain-containing protein</fullName>
    </submittedName>
</protein>
<dbReference type="PANTHER" id="PTHR45138">
    <property type="entry name" value="REGULATORY COMPONENTS OF SENSORY TRANSDUCTION SYSTEM"/>
    <property type="match status" value="1"/>
</dbReference>
<dbReference type="SMART" id="SM00267">
    <property type="entry name" value="GGDEF"/>
    <property type="match status" value="1"/>
</dbReference>
<evidence type="ECO:0000313" key="2">
    <source>
        <dbReference type="EMBL" id="ADL35698.1"/>
    </source>
</evidence>
<dbReference type="GO" id="GO:0052621">
    <property type="term" value="F:diguanylate cyclase activity"/>
    <property type="evidence" value="ECO:0007669"/>
    <property type="project" value="TreeGrafter"/>
</dbReference>
<dbReference type="CDD" id="cd01949">
    <property type="entry name" value="GGDEF"/>
    <property type="match status" value="1"/>
</dbReference>
<dbReference type="InterPro" id="IPR043128">
    <property type="entry name" value="Rev_trsase/Diguanyl_cyclase"/>
</dbReference>
<reference evidence="2 3" key="1">
    <citation type="journal article" date="2010" name="PLoS ONE">
        <title>The glycobiome of the rumen bacterium Butyrivibrio proteoclasticus B316(T) highlights adaptation to a polysaccharide-rich environment.</title>
        <authorList>
            <person name="Kelly W.J."/>
            <person name="Leahy S.C."/>
            <person name="Altermann E."/>
            <person name="Yeoman C.J."/>
            <person name="Dunne J.C."/>
            <person name="Kong Z."/>
            <person name="Pacheco D.M."/>
            <person name="Li D."/>
            <person name="Noel S.J."/>
            <person name="Moon C.D."/>
            <person name="Cookson A.L."/>
            <person name="Attwood G.T."/>
        </authorList>
    </citation>
    <scope>NUCLEOTIDE SEQUENCE [LARGE SCALE GENOMIC DNA]</scope>
    <source>
        <strain evidence="3">ATCC 51982 / DSM 14932 / B316</strain>
    </source>
</reference>
<dbReference type="Gene3D" id="3.30.450.20">
    <property type="entry name" value="PAS domain"/>
    <property type="match status" value="1"/>
</dbReference>
<dbReference type="InterPro" id="IPR029787">
    <property type="entry name" value="Nucleotide_cyclase"/>
</dbReference>
<dbReference type="SUPFAM" id="SSF55073">
    <property type="entry name" value="Nucleotide cyclase"/>
    <property type="match status" value="1"/>
</dbReference>
<dbReference type="HOGENOM" id="CLU_000445_70_66_9"/>
<dbReference type="PANTHER" id="PTHR45138:SF9">
    <property type="entry name" value="DIGUANYLATE CYCLASE DGCM-RELATED"/>
    <property type="match status" value="1"/>
</dbReference>
<dbReference type="InterPro" id="IPR035965">
    <property type="entry name" value="PAS-like_dom_sf"/>
</dbReference>
<proteinExistence type="predicted"/>
<dbReference type="Gene3D" id="3.30.70.270">
    <property type="match status" value="1"/>
</dbReference>
<gene>
    <name evidence="2" type="ordered locus">bpr_III007</name>
</gene>
<organism evidence="2 3">
    <name type="scientific">Butyrivibrio proteoclasticus (strain ATCC 51982 / DSM 14932 / B316)</name>
    <name type="common">Clostridium proteoclasticum</name>
    <dbReference type="NCBI Taxonomy" id="515622"/>
    <lineage>
        <taxon>Bacteria</taxon>
        <taxon>Bacillati</taxon>
        <taxon>Bacillota</taxon>
        <taxon>Clostridia</taxon>
        <taxon>Lachnospirales</taxon>
        <taxon>Lachnospiraceae</taxon>
        <taxon>Butyrivibrio</taxon>
    </lineage>
</organism>
<dbReference type="eggNOG" id="COG2203">
    <property type="taxonomic scope" value="Bacteria"/>
</dbReference>
<dbReference type="eggNOG" id="COG2199">
    <property type="taxonomic scope" value="Bacteria"/>
</dbReference>
<dbReference type="SUPFAM" id="SSF55785">
    <property type="entry name" value="PYP-like sensor domain (PAS domain)"/>
    <property type="match status" value="1"/>
</dbReference>
<evidence type="ECO:0000313" key="3">
    <source>
        <dbReference type="Proteomes" id="UP000001299"/>
    </source>
</evidence>
<dbReference type="InterPro" id="IPR050469">
    <property type="entry name" value="Diguanylate_Cyclase"/>
</dbReference>
<dbReference type="PROSITE" id="PS50887">
    <property type="entry name" value="GGDEF"/>
    <property type="match status" value="1"/>
</dbReference>
<dbReference type="AlphaFoldDB" id="E0S2R6"/>
<name>E0S2R6_BUTPB</name>
<dbReference type="NCBIfam" id="TIGR00254">
    <property type="entry name" value="GGDEF"/>
    <property type="match status" value="1"/>
</dbReference>